<reference evidence="2" key="1">
    <citation type="submission" date="2023-03" db="EMBL/GenBank/DDBJ databases">
        <title>Massive genome expansion in bonnet fungi (Mycena s.s.) driven by repeated elements and novel gene families across ecological guilds.</title>
        <authorList>
            <consortium name="Lawrence Berkeley National Laboratory"/>
            <person name="Harder C.B."/>
            <person name="Miyauchi S."/>
            <person name="Viragh M."/>
            <person name="Kuo A."/>
            <person name="Thoen E."/>
            <person name="Andreopoulos B."/>
            <person name="Lu D."/>
            <person name="Skrede I."/>
            <person name="Drula E."/>
            <person name="Henrissat B."/>
            <person name="Morin E."/>
            <person name="Kohler A."/>
            <person name="Barry K."/>
            <person name="LaButti K."/>
            <person name="Morin E."/>
            <person name="Salamov A."/>
            <person name="Lipzen A."/>
            <person name="Mereny Z."/>
            <person name="Hegedus B."/>
            <person name="Baldrian P."/>
            <person name="Stursova M."/>
            <person name="Weitz H."/>
            <person name="Taylor A."/>
            <person name="Grigoriev I.V."/>
            <person name="Nagy L.G."/>
            <person name="Martin F."/>
            <person name="Kauserud H."/>
        </authorList>
    </citation>
    <scope>NUCLEOTIDE SEQUENCE</scope>
    <source>
        <strain evidence="2">CBHHK200</strain>
    </source>
</reference>
<feature type="compositionally biased region" description="Basic residues" evidence="1">
    <location>
        <begin position="136"/>
        <end position="150"/>
    </location>
</feature>
<feature type="compositionally biased region" description="Basic and acidic residues" evidence="1">
    <location>
        <begin position="123"/>
        <end position="135"/>
    </location>
</feature>
<dbReference type="AlphaFoldDB" id="A0AAD6SG19"/>
<name>A0AAD6SG19_9AGAR</name>
<evidence type="ECO:0000313" key="3">
    <source>
        <dbReference type="Proteomes" id="UP001218188"/>
    </source>
</evidence>
<feature type="region of interest" description="Disordered" evidence="1">
    <location>
        <begin position="104"/>
        <end position="155"/>
    </location>
</feature>
<feature type="compositionally biased region" description="Basic residues" evidence="1">
    <location>
        <begin position="106"/>
        <end position="121"/>
    </location>
</feature>
<comment type="caution">
    <text evidence="2">The sequence shown here is derived from an EMBL/GenBank/DDBJ whole genome shotgun (WGS) entry which is preliminary data.</text>
</comment>
<evidence type="ECO:0000256" key="1">
    <source>
        <dbReference type="SAM" id="MobiDB-lite"/>
    </source>
</evidence>
<protein>
    <submittedName>
        <fullName evidence="2">Uncharacterized protein</fullName>
    </submittedName>
</protein>
<gene>
    <name evidence="2" type="ORF">C8F04DRAFT_1190226</name>
</gene>
<sequence>MLKNPAVPQAQEITKKLFRAAHAFSRPRVTLPPQEEECEDCGGASCNIILTCCEFDRPYHLHCIRRRHFDMKYGFDYLLRCRHCSALAKPINIAWLVMPKEERDDRRRRKHETSRARRLLQKKTNDEVKEKERVRYTQRMRRRRARRKAKSNSDDQVRQFFSCLD</sequence>
<organism evidence="2 3">
    <name type="scientific">Mycena alexandri</name>
    <dbReference type="NCBI Taxonomy" id="1745969"/>
    <lineage>
        <taxon>Eukaryota</taxon>
        <taxon>Fungi</taxon>
        <taxon>Dikarya</taxon>
        <taxon>Basidiomycota</taxon>
        <taxon>Agaricomycotina</taxon>
        <taxon>Agaricomycetes</taxon>
        <taxon>Agaricomycetidae</taxon>
        <taxon>Agaricales</taxon>
        <taxon>Marasmiineae</taxon>
        <taxon>Mycenaceae</taxon>
        <taxon>Mycena</taxon>
    </lineage>
</organism>
<dbReference type="EMBL" id="JARJCM010000133">
    <property type="protein sequence ID" value="KAJ7026835.1"/>
    <property type="molecule type" value="Genomic_DNA"/>
</dbReference>
<accession>A0AAD6SG19</accession>
<dbReference type="Proteomes" id="UP001218188">
    <property type="component" value="Unassembled WGS sequence"/>
</dbReference>
<evidence type="ECO:0000313" key="2">
    <source>
        <dbReference type="EMBL" id="KAJ7026835.1"/>
    </source>
</evidence>
<keyword evidence="3" id="KW-1185">Reference proteome</keyword>
<proteinExistence type="predicted"/>